<dbReference type="Gene3D" id="2.40.160.60">
    <property type="entry name" value="Outer membrane protein transport protein (OMPP1/FadL/TodX)"/>
    <property type="match status" value="1"/>
</dbReference>
<accession>A0A0K6IVG5</accession>
<name>A0A0K6IVG5_9PROT</name>
<reference evidence="10" key="1">
    <citation type="submission" date="2015-08" db="EMBL/GenBank/DDBJ databases">
        <authorList>
            <person name="Babu N.S."/>
            <person name="Beckwith C.J."/>
            <person name="Beseler K.G."/>
            <person name="Brison A."/>
            <person name="Carone J.V."/>
            <person name="Caskin T.P."/>
            <person name="Diamond M."/>
            <person name="Durham M.E."/>
            <person name="Foxe J.M."/>
            <person name="Go M."/>
            <person name="Henderson B.A."/>
            <person name="Jones I.B."/>
            <person name="McGettigan J.A."/>
            <person name="Micheletti S.J."/>
            <person name="Nasrallah M.E."/>
            <person name="Ortiz D."/>
            <person name="Piller C.R."/>
            <person name="Privatt S.R."/>
            <person name="Schneider S.L."/>
            <person name="Sharp S."/>
            <person name="Smith T.C."/>
            <person name="Stanton J.D."/>
            <person name="Ullery H.E."/>
            <person name="Wilson R.J."/>
            <person name="Serrano M.G."/>
            <person name="Buck G."/>
            <person name="Lee V."/>
            <person name="Wang Y."/>
            <person name="Carvalho R."/>
            <person name="Voegtly L."/>
            <person name="Shi R."/>
            <person name="Duckworth R."/>
            <person name="Johnson A."/>
            <person name="Loviza R."/>
            <person name="Walstead R."/>
            <person name="Shah Z."/>
            <person name="Kiflezghi M."/>
            <person name="Wade K."/>
            <person name="Ball S.L."/>
            <person name="Bradley K.W."/>
            <person name="Asai D.J."/>
            <person name="Bowman C.A."/>
            <person name="Russell D.A."/>
            <person name="Pope W.H."/>
            <person name="Jacobs-Sera D."/>
            <person name="Hendrix R.W."/>
            <person name="Hatfull G.F."/>
        </authorList>
    </citation>
    <scope>NUCLEOTIDE SEQUENCE [LARGE SCALE GENOMIC DNA]</scope>
    <source>
        <strain evidence="10">JCM 19170</strain>
    </source>
</reference>
<evidence type="ECO:0000256" key="4">
    <source>
        <dbReference type="ARBA" id="ARBA00022692"/>
    </source>
</evidence>
<evidence type="ECO:0000313" key="9">
    <source>
        <dbReference type="EMBL" id="CUB07337.1"/>
    </source>
</evidence>
<dbReference type="Pfam" id="PF03349">
    <property type="entry name" value="Toluene_X"/>
    <property type="match status" value="1"/>
</dbReference>
<protein>
    <submittedName>
        <fullName evidence="9">Long-chain fatty acid transport protein</fullName>
    </submittedName>
</protein>
<keyword evidence="6" id="KW-0472">Membrane</keyword>
<comment type="similarity">
    <text evidence="2">Belongs to the OmpP1/FadL family.</text>
</comment>
<evidence type="ECO:0000256" key="3">
    <source>
        <dbReference type="ARBA" id="ARBA00022452"/>
    </source>
</evidence>
<evidence type="ECO:0000256" key="7">
    <source>
        <dbReference type="ARBA" id="ARBA00023237"/>
    </source>
</evidence>
<evidence type="ECO:0000256" key="5">
    <source>
        <dbReference type="ARBA" id="ARBA00022729"/>
    </source>
</evidence>
<keyword evidence="10" id="KW-1185">Reference proteome</keyword>
<evidence type="ECO:0000313" key="10">
    <source>
        <dbReference type="Proteomes" id="UP000182108"/>
    </source>
</evidence>
<dbReference type="RefSeq" id="WP_055423624.1">
    <property type="nucleotide sequence ID" value="NZ_CYHH01000006.1"/>
</dbReference>
<organism evidence="9 10">
    <name type="scientific">Tepidiphilus thermophilus</name>
    <dbReference type="NCBI Taxonomy" id="876478"/>
    <lineage>
        <taxon>Bacteria</taxon>
        <taxon>Pseudomonadati</taxon>
        <taxon>Pseudomonadota</taxon>
        <taxon>Hydrogenophilia</taxon>
        <taxon>Hydrogenophilales</taxon>
        <taxon>Hydrogenophilaceae</taxon>
        <taxon>Tepidiphilus</taxon>
    </lineage>
</organism>
<dbReference type="PANTHER" id="PTHR35093:SF3">
    <property type="entry name" value="LONG-CHAIN FATTY ACID TRANSPORT PROTEIN"/>
    <property type="match status" value="1"/>
</dbReference>
<comment type="subcellular location">
    <subcellularLocation>
        <location evidence="1">Cell outer membrane</location>
        <topology evidence="1">Multi-pass membrane protein</topology>
    </subcellularLocation>
</comment>
<dbReference type="GO" id="GO:0015483">
    <property type="term" value="F:long-chain fatty acid transporting porin activity"/>
    <property type="evidence" value="ECO:0007669"/>
    <property type="project" value="TreeGrafter"/>
</dbReference>
<dbReference type="SUPFAM" id="SSF56935">
    <property type="entry name" value="Porins"/>
    <property type="match status" value="1"/>
</dbReference>
<gene>
    <name evidence="9" type="ORF">Ga0061068_10687</name>
</gene>
<feature type="chain" id="PRO_5005505917" evidence="8">
    <location>
        <begin position="23"/>
        <end position="441"/>
    </location>
</feature>
<dbReference type="OrthoDB" id="19849at2"/>
<keyword evidence="7" id="KW-0998">Cell outer membrane</keyword>
<dbReference type="GO" id="GO:0009279">
    <property type="term" value="C:cell outer membrane"/>
    <property type="evidence" value="ECO:0007669"/>
    <property type="project" value="UniProtKB-SubCell"/>
</dbReference>
<dbReference type="Proteomes" id="UP000182108">
    <property type="component" value="Unassembled WGS sequence"/>
</dbReference>
<dbReference type="InterPro" id="IPR005017">
    <property type="entry name" value="OMPP1/FadL/TodX"/>
</dbReference>
<sequence>MKKKLLAVVIPSLFAASSTALASGFQLMEQSASGIGNAYAGSAAVADDAGTIFYNPAGMTRLKAREVSLGVAAIKPSFKFDDRGSLAAPGAPLTGSNGGDAGGWAAVPNGYYSQKINDRLWLGLGMGVPFGLVTEYDDDWIGRFHSTKFEIKTINVNPSLAFKVNEAVSLGFGVSVQRFEATYDRYAGVAAPGPLKSFGVSDAAMQRTKLRLEADDVSWGWNVGILFTPTERTKLGFSYRSKVKHDLDGDLEARGPAAPVLSNPRVGLAGVDAEVSVDLPDTFIASAAQGVGERWEILADVSWTGWSSLNVLPIYRSSGVQSGSVADTLATRFQDTWRVALGARYRYDEHWLLKFGVAYDESPVRDAERRLTALPDNDRIWVSLGARWMPDADNRVDLGLAYLFIDDTRIDRNAMAEGKGWVRGQYEGDVWLAGVQYSRSF</sequence>
<dbReference type="AlphaFoldDB" id="A0A0K6IVG5"/>
<evidence type="ECO:0000256" key="1">
    <source>
        <dbReference type="ARBA" id="ARBA00004571"/>
    </source>
</evidence>
<proteinExistence type="inferred from homology"/>
<keyword evidence="3" id="KW-1134">Transmembrane beta strand</keyword>
<dbReference type="EMBL" id="CYHH01000006">
    <property type="protein sequence ID" value="CUB07337.1"/>
    <property type="molecule type" value="Genomic_DNA"/>
</dbReference>
<keyword evidence="4" id="KW-0812">Transmembrane</keyword>
<feature type="signal peptide" evidence="8">
    <location>
        <begin position="1"/>
        <end position="22"/>
    </location>
</feature>
<evidence type="ECO:0000256" key="2">
    <source>
        <dbReference type="ARBA" id="ARBA00008163"/>
    </source>
</evidence>
<evidence type="ECO:0000256" key="8">
    <source>
        <dbReference type="SAM" id="SignalP"/>
    </source>
</evidence>
<evidence type="ECO:0000256" key="6">
    <source>
        <dbReference type="ARBA" id="ARBA00023136"/>
    </source>
</evidence>
<dbReference type="PANTHER" id="PTHR35093">
    <property type="entry name" value="OUTER MEMBRANE PROTEIN NMB0088-RELATED"/>
    <property type="match status" value="1"/>
</dbReference>
<keyword evidence="5 8" id="KW-0732">Signal</keyword>